<dbReference type="OrthoDB" id="330676at2759"/>
<evidence type="ECO:0000256" key="1">
    <source>
        <dbReference type="SAM" id="Coils"/>
    </source>
</evidence>
<feature type="compositionally biased region" description="Low complexity" evidence="2">
    <location>
        <begin position="198"/>
        <end position="207"/>
    </location>
</feature>
<organism evidence="3 4">
    <name type="scientific">Toxoplasma gondii p89</name>
    <dbReference type="NCBI Taxonomy" id="943119"/>
    <lineage>
        <taxon>Eukaryota</taxon>
        <taxon>Sar</taxon>
        <taxon>Alveolata</taxon>
        <taxon>Apicomplexa</taxon>
        <taxon>Conoidasida</taxon>
        <taxon>Coccidia</taxon>
        <taxon>Eucoccidiorida</taxon>
        <taxon>Eimeriorina</taxon>
        <taxon>Sarcocystidae</taxon>
        <taxon>Toxoplasma</taxon>
    </lineage>
</organism>
<gene>
    <name evidence="3" type="ORF">TGP89_242370</name>
</gene>
<comment type="caution">
    <text evidence="3">The sequence shown here is derived from an EMBL/GenBank/DDBJ whole genome shotgun (WGS) entry which is preliminary data.</text>
</comment>
<feature type="region of interest" description="Disordered" evidence="2">
    <location>
        <begin position="161"/>
        <end position="215"/>
    </location>
</feature>
<proteinExistence type="predicted"/>
<evidence type="ECO:0000256" key="2">
    <source>
        <dbReference type="SAM" id="MobiDB-lite"/>
    </source>
</evidence>
<dbReference type="Proteomes" id="UP000028828">
    <property type="component" value="Unassembled WGS sequence"/>
</dbReference>
<feature type="region of interest" description="Disordered" evidence="2">
    <location>
        <begin position="103"/>
        <end position="123"/>
    </location>
</feature>
<name>A0A086JA14_TOXGO</name>
<evidence type="ECO:0000313" key="3">
    <source>
        <dbReference type="EMBL" id="KFG28982.1"/>
    </source>
</evidence>
<feature type="compositionally biased region" description="Polar residues" evidence="2">
    <location>
        <begin position="369"/>
        <end position="398"/>
    </location>
</feature>
<dbReference type="VEuPathDB" id="ToxoDB:TGP89_242370"/>
<reference evidence="3 4" key="1">
    <citation type="submission" date="2014-03" db="EMBL/GenBank/DDBJ databases">
        <authorList>
            <person name="Sibley D."/>
            <person name="Venepally P."/>
            <person name="Karamycheva S."/>
            <person name="Hadjithomas M."/>
            <person name="Khan A."/>
            <person name="Brunk B."/>
            <person name="Roos D."/>
            <person name="Caler E."/>
            <person name="Lorenzi H."/>
        </authorList>
    </citation>
    <scope>NUCLEOTIDE SEQUENCE [LARGE SCALE GENOMIC DNA]</scope>
    <source>
        <strain evidence="4">p89</strain>
    </source>
</reference>
<dbReference type="AlphaFoldDB" id="A0A086JA14"/>
<feature type="coiled-coil region" evidence="1">
    <location>
        <begin position="57"/>
        <end position="91"/>
    </location>
</feature>
<keyword evidence="1" id="KW-0175">Coiled coil</keyword>
<evidence type="ECO:0000313" key="4">
    <source>
        <dbReference type="Proteomes" id="UP000028828"/>
    </source>
</evidence>
<feature type="region of interest" description="Disordered" evidence="2">
    <location>
        <begin position="369"/>
        <end position="462"/>
    </location>
</feature>
<dbReference type="EMBL" id="AEYI02002255">
    <property type="protein sequence ID" value="KFG28982.1"/>
    <property type="molecule type" value="Genomic_DNA"/>
</dbReference>
<protein>
    <submittedName>
        <fullName evidence="3">Uncharacterized protein</fullName>
    </submittedName>
</protein>
<sequence>MLTIQQAEEKIAFLSAKAAQMEVHCRQVEQAATKLDPLKKYIEAVSELSRETVEVSAESLMRRMVTLQSTNDELKRQLSDAVDRLEQGRLECKARQRLHQSRFAPKGYIKEDPSPISSSPKDTALSHARFLDIQQATEYLKQIGELAHKYKAIIKEAEAERDKIKRRGQRPELPFQDQYLPCGGNRGPVETSKRPTLGATSRSASAAPGGGPGCAMSKVGRLESVAADSGRSSPRAPLFVRRSVPVEVEVPLEAAEEDVVELVVIKTNGGNHRSPSQASSNSTLSAAVYHPSASGRQHNQGVQFGYSSRQQRTLHTPAGSNKTAKLFHSPVSDKTGLASEADSVSRHATVVASRKLFPASCSTKNCNIKRSTSADETSPGRSLSSRWATTRTKAALQQQKKRNSTVSLPKIVALDSSAVGRRRRQSSASEADRPSLLEPPKLGCLEVDPESPKAPNAEEGGVTLSQRVRFSCDILPRNWSFAPPSSSESSRGQPHFRAFGFSKKLAQSSCAALPPIVQRFVAHTDSISVARSCSRKTLGKSMSKSCTELRNIQGFRATEAGGLIQAAV</sequence>
<accession>A0A086JA14</accession>